<gene>
    <name evidence="1" type="ORF">QFC20_007074</name>
</gene>
<keyword evidence="2" id="KW-1185">Reference proteome</keyword>
<reference evidence="1" key="1">
    <citation type="submission" date="2023-04" db="EMBL/GenBank/DDBJ databases">
        <title>Draft Genome sequencing of Naganishia species isolated from polar environments using Oxford Nanopore Technology.</title>
        <authorList>
            <person name="Leo P."/>
            <person name="Venkateswaran K."/>
        </authorList>
    </citation>
    <scope>NUCLEOTIDE SEQUENCE</scope>
    <source>
        <strain evidence="1">MNA-CCFEE 5262</strain>
    </source>
</reference>
<dbReference type="Proteomes" id="UP001230649">
    <property type="component" value="Unassembled WGS sequence"/>
</dbReference>
<name>A0ACC2V3J0_9TREE</name>
<protein>
    <submittedName>
        <fullName evidence="1">Uncharacterized protein</fullName>
    </submittedName>
</protein>
<sequence length="649" mass="70864">MDQAMSPTATPTELRPPGEGPYVLNTSILPMNMLLLPPITTPQAYGTHMGIVAAGMAYAAPVPLLQEPARTMPCIQYPIQTTMVTMNIFPDRGKSSLVGNLFKIAAKNGSFLPSDSKSCGYGNASQRNDAPQRNLGRGPPPAIVPDVCDGNALARKRQGRFPRPTNNIRSANSTFIQQTHTHDSFAKLIAKPPHLDASTPTCCPPTHWAFTNTGRMLVWTIIDPTNQIQQPLLRVVFSSVLTCHTVCQATMSPPRSAEGGRLDMMVGFDSGDILCFPVNVRFDPIAMKYSRLNKAGIISSRLVTSIRFHPLDPTIIFVLFSDGVIITLSTECEDPDPRAATETPPWEELLKLWERGRRRSSSGRMKALGIVSGGNELFVWRNQEAASGKGQTGSPYAGKNPIAVWKLGEKPAKAMEFSPDGQVLAAVSEDGILKVVDAENARLLDSYASRFGGLTCLAWSPDGKYIVTGGQDDMVTIISLHERRVVARCEGHANFVTSVAFDDRRKSTARNHRFGSVGEDGRILFWDFDPAEVQKPRHAPIGFYQVSAASSTASWVRLNSEEEELRSTFHPAPKMHEVPIIQAVMNTLIEPVVINQITFLSDSVVTVSKTGDVRFWMRGKAKANGADGVGAEYGKYGKNGTNHCKKTTK</sequence>
<evidence type="ECO:0000313" key="1">
    <source>
        <dbReference type="EMBL" id="KAJ9093680.1"/>
    </source>
</evidence>
<proteinExistence type="predicted"/>
<organism evidence="1 2">
    <name type="scientific">Naganishia adeliensis</name>
    <dbReference type="NCBI Taxonomy" id="92952"/>
    <lineage>
        <taxon>Eukaryota</taxon>
        <taxon>Fungi</taxon>
        <taxon>Dikarya</taxon>
        <taxon>Basidiomycota</taxon>
        <taxon>Agaricomycotina</taxon>
        <taxon>Tremellomycetes</taxon>
        <taxon>Filobasidiales</taxon>
        <taxon>Filobasidiaceae</taxon>
        <taxon>Naganishia</taxon>
    </lineage>
</organism>
<evidence type="ECO:0000313" key="2">
    <source>
        <dbReference type="Proteomes" id="UP001230649"/>
    </source>
</evidence>
<comment type="caution">
    <text evidence="1">The sequence shown here is derived from an EMBL/GenBank/DDBJ whole genome shotgun (WGS) entry which is preliminary data.</text>
</comment>
<dbReference type="EMBL" id="JASBWS010000150">
    <property type="protein sequence ID" value="KAJ9093680.1"/>
    <property type="molecule type" value="Genomic_DNA"/>
</dbReference>
<accession>A0ACC2V3J0</accession>